<protein>
    <recommendedName>
        <fullName evidence="7">Immunoglobulin domain-containing protein</fullName>
    </recommendedName>
</protein>
<proteinExistence type="predicted"/>
<dbReference type="InterPro" id="IPR003599">
    <property type="entry name" value="Ig_sub"/>
</dbReference>
<dbReference type="SUPFAM" id="SSF48726">
    <property type="entry name" value="Immunoglobulin"/>
    <property type="match status" value="3"/>
</dbReference>
<dbReference type="PANTHER" id="PTHR11860:SF118">
    <property type="entry name" value="CMRF35-LIKE MOLECULE 3-RELATED"/>
    <property type="match status" value="1"/>
</dbReference>
<accession>A0AAW1G0B7</accession>
<evidence type="ECO:0000313" key="9">
    <source>
        <dbReference type="Proteomes" id="UP001488805"/>
    </source>
</evidence>
<evidence type="ECO:0000259" key="7">
    <source>
        <dbReference type="SMART" id="SM00409"/>
    </source>
</evidence>
<keyword evidence="5" id="KW-1133">Transmembrane helix</keyword>
<dbReference type="AlphaFoldDB" id="A0AAW1G0B7"/>
<evidence type="ECO:0000256" key="3">
    <source>
        <dbReference type="ARBA" id="ARBA00023136"/>
    </source>
</evidence>
<feature type="domain" description="Immunoglobulin" evidence="7">
    <location>
        <begin position="26"/>
        <end position="96"/>
    </location>
</feature>
<feature type="region of interest" description="Disordered" evidence="4">
    <location>
        <begin position="400"/>
        <end position="436"/>
    </location>
</feature>
<comment type="caution">
    <text evidence="8">The sequence shown here is derived from an EMBL/GenBank/DDBJ whole genome shotgun (WGS) entry which is preliminary data.</text>
</comment>
<feature type="domain" description="Immunoglobulin" evidence="7">
    <location>
        <begin position="211"/>
        <end position="305"/>
    </location>
</feature>
<evidence type="ECO:0000256" key="5">
    <source>
        <dbReference type="SAM" id="Phobius"/>
    </source>
</evidence>
<keyword evidence="2 5" id="KW-0812">Transmembrane</keyword>
<dbReference type="CDD" id="cd05716">
    <property type="entry name" value="IgV_pIgR_like"/>
    <property type="match status" value="1"/>
</dbReference>
<dbReference type="Gene3D" id="2.60.40.10">
    <property type="entry name" value="Immunoglobulins"/>
    <property type="match status" value="3"/>
</dbReference>
<dbReference type="InterPro" id="IPR050671">
    <property type="entry name" value="CD300_family_receptors"/>
</dbReference>
<dbReference type="Pfam" id="PF07686">
    <property type="entry name" value="V-set"/>
    <property type="match status" value="2"/>
</dbReference>
<comment type="subcellular location">
    <subcellularLocation>
        <location evidence="1">Membrane</location>
    </subcellularLocation>
</comment>
<evidence type="ECO:0000256" key="1">
    <source>
        <dbReference type="ARBA" id="ARBA00004370"/>
    </source>
</evidence>
<evidence type="ECO:0000256" key="6">
    <source>
        <dbReference type="SAM" id="SignalP"/>
    </source>
</evidence>
<keyword evidence="3 5" id="KW-0472">Membrane</keyword>
<evidence type="ECO:0000256" key="4">
    <source>
        <dbReference type="SAM" id="MobiDB-lite"/>
    </source>
</evidence>
<evidence type="ECO:0000256" key="2">
    <source>
        <dbReference type="ARBA" id="ARBA00022692"/>
    </source>
</evidence>
<feature type="signal peptide" evidence="6">
    <location>
        <begin position="1"/>
        <end position="25"/>
    </location>
</feature>
<dbReference type="EMBL" id="JBCEZU010000013">
    <property type="protein sequence ID" value="KAK9539823.1"/>
    <property type="molecule type" value="Genomic_DNA"/>
</dbReference>
<dbReference type="GO" id="GO:0004888">
    <property type="term" value="F:transmembrane signaling receptor activity"/>
    <property type="evidence" value="ECO:0007669"/>
    <property type="project" value="TreeGrafter"/>
</dbReference>
<reference evidence="8 9" key="1">
    <citation type="journal article" date="2024" name="Genome Biol. Evol.">
        <title>Chromosome-level genome assembly of the viviparous eelpout Zoarces viviparus.</title>
        <authorList>
            <person name="Fuhrmann N."/>
            <person name="Brasseur M.V."/>
            <person name="Bakowski C.E."/>
            <person name="Podsiadlowski L."/>
            <person name="Prost S."/>
            <person name="Krehenwinkel H."/>
            <person name="Mayer C."/>
        </authorList>
    </citation>
    <scope>NUCLEOTIDE SEQUENCE [LARGE SCALE GENOMIC DNA]</scope>
    <source>
        <strain evidence="8">NO-MEL_2022_Ind0_liver</strain>
    </source>
</reference>
<feature type="chain" id="PRO_5043710425" description="Immunoglobulin domain-containing protein" evidence="6">
    <location>
        <begin position="26"/>
        <end position="452"/>
    </location>
</feature>
<dbReference type="Proteomes" id="UP001488805">
    <property type="component" value="Unassembled WGS sequence"/>
</dbReference>
<name>A0AAW1G0B7_ZOAVI</name>
<gene>
    <name evidence="8" type="ORF">VZT92_002317</name>
</gene>
<sequence length="452" mass="50080">MRMWSLEQLLFSVCIALICVSSAAGSVHVSGYEGGHVNVSCPYSEEPNKSKYSIHDEKRVFTATISDLSRTDAGKYWCGVTRTGKDIYTEVDLEVGQDSCCERSTKFRSDEESSVSISCPYESQHQNNLKYICRGNQPSTCLEKAIITSDNHQTEQFRLTDDKVSRKFTVTITGLTQNNIGSYLCGVHGSTGLDVFSAFELEVKEWCCVRSNKLSGIVGRPVTVQCPYPPQHSDNRKFLCKGDHRNNCTEMVRSRSRFTLQDDASSSSFWVIITELKAEDAGTYWCGSDSQWSVGNYTKIQLSAVLPQQSSPEISPITVVEDVGSQSTLIPGERIKASSHFVVFIVPAVLLTLTFGLVIVYKYKCNKVQGAGANVNRGNAAETQEGIAVSDIYENQDVARSKQGYSKPKSAGQHSDDEASEASETQQESVYQNYTSTEDIYTNQIQIEASRR</sequence>
<dbReference type="InterPro" id="IPR036179">
    <property type="entry name" value="Ig-like_dom_sf"/>
</dbReference>
<organism evidence="8 9">
    <name type="scientific">Zoarces viviparus</name>
    <name type="common">Viviparous eelpout</name>
    <name type="synonym">Blennius viviparus</name>
    <dbReference type="NCBI Taxonomy" id="48416"/>
    <lineage>
        <taxon>Eukaryota</taxon>
        <taxon>Metazoa</taxon>
        <taxon>Chordata</taxon>
        <taxon>Craniata</taxon>
        <taxon>Vertebrata</taxon>
        <taxon>Euteleostomi</taxon>
        <taxon>Actinopterygii</taxon>
        <taxon>Neopterygii</taxon>
        <taxon>Teleostei</taxon>
        <taxon>Neoteleostei</taxon>
        <taxon>Acanthomorphata</taxon>
        <taxon>Eupercaria</taxon>
        <taxon>Perciformes</taxon>
        <taxon>Cottioidei</taxon>
        <taxon>Zoarcales</taxon>
        <taxon>Zoarcidae</taxon>
        <taxon>Zoarcinae</taxon>
        <taxon>Zoarces</taxon>
    </lineage>
</organism>
<evidence type="ECO:0000313" key="8">
    <source>
        <dbReference type="EMBL" id="KAK9539823.1"/>
    </source>
</evidence>
<dbReference type="SMART" id="SM00409">
    <property type="entry name" value="IG"/>
    <property type="match status" value="3"/>
</dbReference>
<feature type="transmembrane region" description="Helical" evidence="5">
    <location>
        <begin position="341"/>
        <end position="361"/>
    </location>
</feature>
<dbReference type="InterPro" id="IPR013783">
    <property type="entry name" value="Ig-like_fold"/>
</dbReference>
<keyword evidence="9" id="KW-1185">Reference proteome</keyword>
<dbReference type="InterPro" id="IPR013106">
    <property type="entry name" value="Ig_V-set"/>
</dbReference>
<dbReference type="PANTHER" id="PTHR11860">
    <property type="entry name" value="POLYMERIC-IMMUNOGLOBULIN RECEPTOR"/>
    <property type="match status" value="1"/>
</dbReference>
<feature type="domain" description="Immunoglobulin" evidence="7">
    <location>
        <begin position="104"/>
        <end position="204"/>
    </location>
</feature>
<dbReference type="GO" id="GO:0005886">
    <property type="term" value="C:plasma membrane"/>
    <property type="evidence" value="ECO:0007669"/>
    <property type="project" value="TreeGrafter"/>
</dbReference>
<keyword evidence="6" id="KW-0732">Signal</keyword>